<dbReference type="OMA" id="WIDTWEI"/>
<evidence type="ECO:0000313" key="9">
    <source>
        <dbReference type="EMBL" id="CCH61163.1"/>
    </source>
</evidence>
<dbReference type="OrthoDB" id="4088536at2759"/>
<organism evidence="9 10">
    <name type="scientific">Henningerozyma blattae (strain ATCC 34711 / CBS 6284 / DSM 70876 / NBRC 10599 / NRRL Y-10934 / UCD 77-7)</name>
    <name type="common">Yeast</name>
    <name type="synonym">Tetrapisispora blattae</name>
    <dbReference type="NCBI Taxonomy" id="1071380"/>
    <lineage>
        <taxon>Eukaryota</taxon>
        <taxon>Fungi</taxon>
        <taxon>Dikarya</taxon>
        <taxon>Ascomycota</taxon>
        <taxon>Saccharomycotina</taxon>
        <taxon>Saccharomycetes</taxon>
        <taxon>Saccharomycetales</taxon>
        <taxon>Saccharomycetaceae</taxon>
        <taxon>Henningerozyma</taxon>
    </lineage>
</organism>
<comment type="similarity">
    <text evidence="3">Belongs to the CCNDBP1 family.</text>
</comment>
<accession>I2H461</accession>
<dbReference type="AlphaFoldDB" id="I2H461"/>
<dbReference type="KEGG" id="tbl:TBLA_0E01030"/>
<evidence type="ECO:0000256" key="4">
    <source>
        <dbReference type="ARBA" id="ARBA00022490"/>
    </source>
</evidence>
<keyword evidence="10" id="KW-1185">Reference proteome</keyword>
<dbReference type="STRING" id="1071380.I2H461"/>
<dbReference type="PANTHER" id="PTHR15492:SF1">
    <property type="entry name" value="CYCLIN-D1-BINDING PROTEIN 1"/>
    <property type="match status" value="1"/>
</dbReference>
<feature type="domain" description="Cyclin-D1-binding protein 1-like N-terminal" evidence="7">
    <location>
        <begin position="51"/>
        <end position="205"/>
    </location>
</feature>
<dbReference type="InParanoid" id="I2H461"/>
<name>I2H461_HENB6</name>
<keyword evidence="6" id="KW-0131">Cell cycle</keyword>
<feature type="domain" description="Cyclin-D1-binding protein 1-like C-terminal" evidence="8">
    <location>
        <begin position="229"/>
        <end position="343"/>
    </location>
</feature>
<evidence type="ECO:0000256" key="5">
    <source>
        <dbReference type="ARBA" id="ARBA00023242"/>
    </source>
</evidence>
<keyword evidence="4" id="KW-0963">Cytoplasm</keyword>
<evidence type="ECO:0000256" key="1">
    <source>
        <dbReference type="ARBA" id="ARBA00004123"/>
    </source>
</evidence>
<protein>
    <submittedName>
        <fullName evidence="9">Uncharacterized protein</fullName>
    </submittedName>
</protein>
<gene>
    <name evidence="9" type="primary">TBLA0E01030</name>
    <name evidence="9" type="ORF">TBLA_0E01030</name>
</gene>
<evidence type="ECO:0000256" key="6">
    <source>
        <dbReference type="ARBA" id="ARBA00023306"/>
    </source>
</evidence>
<dbReference type="Gene3D" id="1.20.1410.10">
    <property type="entry name" value="I/LWEQ domain"/>
    <property type="match status" value="1"/>
</dbReference>
<keyword evidence="5" id="KW-0539">Nucleus</keyword>
<dbReference type="GO" id="GO:0005737">
    <property type="term" value="C:cytoplasm"/>
    <property type="evidence" value="ECO:0007669"/>
    <property type="project" value="UniProtKB-SubCell"/>
</dbReference>
<dbReference type="HOGENOM" id="CLU_067849_0_0_1"/>
<evidence type="ECO:0000256" key="3">
    <source>
        <dbReference type="ARBA" id="ARBA00008940"/>
    </source>
</evidence>
<dbReference type="GO" id="GO:0005634">
    <property type="term" value="C:nucleus"/>
    <property type="evidence" value="ECO:0007669"/>
    <property type="project" value="UniProtKB-SubCell"/>
</dbReference>
<dbReference type="InterPro" id="IPR049317">
    <property type="entry name" value="GCIP-like_N"/>
</dbReference>
<evidence type="ECO:0000313" key="10">
    <source>
        <dbReference type="Proteomes" id="UP000002866"/>
    </source>
</evidence>
<dbReference type="Proteomes" id="UP000002866">
    <property type="component" value="Chromosome 5"/>
</dbReference>
<dbReference type="PANTHER" id="PTHR15492">
    <property type="entry name" value="CYCLIN D1-BINDING PROTEIN 1"/>
    <property type="match status" value="1"/>
</dbReference>
<proteinExistence type="inferred from homology"/>
<dbReference type="FunCoup" id="I2H461">
    <property type="interactions" value="100"/>
</dbReference>
<dbReference type="RefSeq" id="XP_004180682.1">
    <property type="nucleotide sequence ID" value="XM_004180634.1"/>
</dbReference>
<dbReference type="InterPro" id="IPR026907">
    <property type="entry name" value="GCIP-like"/>
</dbReference>
<reference evidence="9 10" key="1">
    <citation type="journal article" date="2011" name="Proc. Natl. Acad. Sci. U.S.A.">
        <title>Evolutionary erosion of yeast sex chromosomes by mating-type switching accidents.</title>
        <authorList>
            <person name="Gordon J.L."/>
            <person name="Armisen D."/>
            <person name="Proux-Wera E."/>
            <person name="Oheigeartaigh S.S."/>
            <person name="Byrne K.P."/>
            <person name="Wolfe K.H."/>
        </authorList>
    </citation>
    <scope>NUCLEOTIDE SEQUENCE [LARGE SCALE GENOMIC DNA]</scope>
    <source>
        <strain evidence="10">ATCC 34711 / CBS 6284 / DSM 70876 / NBRC 10599 / NRRL Y-10934 / UCD 77-7</strain>
    </source>
</reference>
<dbReference type="Pfam" id="PF20936">
    <property type="entry name" value="GCIP_C"/>
    <property type="match status" value="1"/>
</dbReference>
<evidence type="ECO:0000259" key="8">
    <source>
        <dbReference type="Pfam" id="PF20936"/>
    </source>
</evidence>
<dbReference type="EMBL" id="HE806320">
    <property type="protein sequence ID" value="CCH61163.1"/>
    <property type="molecule type" value="Genomic_DNA"/>
</dbReference>
<dbReference type="GeneID" id="14496156"/>
<dbReference type="Pfam" id="PF13324">
    <property type="entry name" value="GCIP_N"/>
    <property type="match status" value="1"/>
</dbReference>
<dbReference type="eggNOG" id="ENOG502QZAU">
    <property type="taxonomic scope" value="Eukaryota"/>
</dbReference>
<evidence type="ECO:0000259" key="7">
    <source>
        <dbReference type="Pfam" id="PF13324"/>
    </source>
</evidence>
<sequence>MSEVEQDFSKENILELTTNLKVEFVKKYTTNESLLAINSKTKLQNSDENLELAKLTKLIRSIATKIGILLNPGKFVEKNYTIFYKELQNFSNHIFFLLSLLPLFYKNPSVYPSYFLNDLNKLIINLMENISKLCIEIELLSDDSIDNEAKEERNEERLIPIGLIWNSCDSLLELSEIGPTGVLSKLITKNSTLLNDVLEEIDDWLVEPSLGNEDFLVDEYSSDEEDKDDSKLNPIDDSNDNEEILKVVVPFVKDWQKNIKLIKLLFSSFIKSIKENNTKSSKFKSSSNQGEILDSLNALHDNISESVDILVSDILSSDTFIDVQTDFNEEIEKLNEYLKKMVKAIKNLNSNDEKRNKWLNVWEIKYFEKN</sequence>
<evidence type="ECO:0000256" key="2">
    <source>
        <dbReference type="ARBA" id="ARBA00004496"/>
    </source>
</evidence>
<dbReference type="InterPro" id="IPR049318">
    <property type="entry name" value="GCIP_C"/>
</dbReference>
<comment type="subcellular location">
    <subcellularLocation>
        <location evidence="2">Cytoplasm</location>
    </subcellularLocation>
    <subcellularLocation>
        <location evidence="1">Nucleus</location>
    </subcellularLocation>
</comment>